<evidence type="ECO:0000313" key="5">
    <source>
        <dbReference type="Proteomes" id="UP001139158"/>
    </source>
</evidence>
<name>A0A9X1MFD0_9MICC</name>
<reference evidence="4" key="1">
    <citation type="submission" date="2021-10" db="EMBL/GenBank/DDBJ databases">
        <title>Novel species in genus Arthrobacter.</title>
        <authorList>
            <person name="Liu Y."/>
        </authorList>
    </citation>
    <scope>NUCLEOTIDE SEQUENCE</scope>
    <source>
        <strain evidence="4">Zg-Y453</strain>
    </source>
</reference>
<dbReference type="InterPro" id="IPR000182">
    <property type="entry name" value="GNAT_dom"/>
</dbReference>
<protein>
    <submittedName>
        <fullName evidence="4">GNAT family N-acetyltransferase</fullName>
    </submittedName>
</protein>
<dbReference type="Proteomes" id="UP001139158">
    <property type="component" value="Unassembled WGS sequence"/>
</dbReference>
<comment type="caution">
    <text evidence="4">The sequence shown here is derived from an EMBL/GenBank/DDBJ whole genome shotgun (WGS) entry which is preliminary data.</text>
</comment>
<dbReference type="AlphaFoldDB" id="A0A9X1MFD0"/>
<evidence type="ECO:0000256" key="1">
    <source>
        <dbReference type="ARBA" id="ARBA00022679"/>
    </source>
</evidence>
<dbReference type="PANTHER" id="PTHR43877">
    <property type="entry name" value="AMINOALKYLPHOSPHONATE N-ACETYLTRANSFERASE-RELATED-RELATED"/>
    <property type="match status" value="1"/>
</dbReference>
<gene>
    <name evidence="4" type="ORF">LJ757_14420</name>
</gene>
<keyword evidence="5" id="KW-1185">Reference proteome</keyword>
<dbReference type="EMBL" id="JAJFZV010000015">
    <property type="protein sequence ID" value="MCC3298988.1"/>
    <property type="molecule type" value="Genomic_DNA"/>
</dbReference>
<dbReference type="PROSITE" id="PS51186">
    <property type="entry name" value="GNAT"/>
    <property type="match status" value="1"/>
</dbReference>
<dbReference type="Gene3D" id="3.40.630.30">
    <property type="match status" value="1"/>
</dbReference>
<dbReference type="GO" id="GO:0016747">
    <property type="term" value="F:acyltransferase activity, transferring groups other than amino-acyl groups"/>
    <property type="evidence" value="ECO:0007669"/>
    <property type="project" value="InterPro"/>
</dbReference>
<proteinExistence type="predicted"/>
<sequence>MEIVPYSAEHREPLLALSLRAWEPVFPLLKSAVPVFVYESFYPDGWRSRQSSDLEAILDDEPDNIDVALIDKSPAGWVCTRLHPEDSMGEVYVLTVDPVHQGTGVGRALVQRSIERARAKGMRMVMVETGDDPGHSPARQFYEGSGFERWPVARYFKDISGETQ</sequence>
<dbReference type="Pfam" id="PF00583">
    <property type="entry name" value="Acetyltransf_1"/>
    <property type="match status" value="1"/>
</dbReference>
<dbReference type="CDD" id="cd04301">
    <property type="entry name" value="NAT_SF"/>
    <property type="match status" value="1"/>
</dbReference>
<dbReference type="InterPro" id="IPR016181">
    <property type="entry name" value="Acyl_CoA_acyltransferase"/>
</dbReference>
<keyword evidence="1" id="KW-0808">Transferase</keyword>
<accession>A0A9X1MFD0</accession>
<dbReference type="InterPro" id="IPR050832">
    <property type="entry name" value="Bact_Acetyltransf"/>
</dbReference>
<dbReference type="SUPFAM" id="SSF55729">
    <property type="entry name" value="Acyl-CoA N-acyltransferases (Nat)"/>
    <property type="match status" value="1"/>
</dbReference>
<evidence type="ECO:0000259" key="3">
    <source>
        <dbReference type="PROSITE" id="PS51186"/>
    </source>
</evidence>
<dbReference type="RefSeq" id="WP_227896882.1">
    <property type="nucleotide sequence ID" value="NZ_CP099466.1"/>
</dbReference>
<keyword evidence="2" id="KW-0012">Acyltransferase</keyword>
<evidence type="ECO:0000256" key="2">
    <source>
        <dbReference type="ARBA" id="ARBA00023315"/>
    </source>
</evidence>
<organism evidence="4 5">
    <name type="scientific">Arthrobacter caoxuetaonis</name>
    <dbReference type="NCBI Taxonomy" id="2886935"/>
    <lineage>
        <taxon>Bacteria</taxon>
        <taxon>Bacillati</taxon>
        <taxon>Actinomycetota</taxon>
        <taxon>Actinomycetes</taxon>
        <taxon>Micrococcales</taxon>
        <taxon>Micrococcaceae</taxon>
        <taxon>Arthrobacter</taxon>
    </lineage>
</organism>
<evidence type="ECO:0000313" key="4">
    <source>
        <dbReference type="EMBL" id="MCC3298988.1"/>
    </source>
</evidence>
<feature type="domain" description="N-acetyltransferase" evidence="3">
    <location>
        <begin position="1"/>
        <end position="164"/>
    </location>
</feature>